<feature type="chain" id="PRO_5042119783" evidence="1">
    <location>
        <begin position="27"/>
        <end position="108"/>
    </location>
</feature>
<dbReference type="EMBL" id="JAKKPZ010000257">
    <property type="protein sequence ID" value="KAI1697655.1"/>
    <property type="molecule type" value="Genomic_DNA"/>
</dbReference>
<organism evidence="2 3">
    <name type="scientific">Ditylenchus destructor</name>
    <dbReference type="NCBI Taxonomy" id="166010"/>
    <lineage>
        <taxon>Eukaryota</taxon>
        <taxon>Metazoa</taxon>
        <taxon>Ecdysozoa</taxon>
        <taxon>Nematoda</taxon>
        <taxon>Chromadorea</taxon>
        <taxon>Rhabditida</taxon>
        <taxon>Tylenchina</taxon>
        <taxon>Tylenchomorpha</taxon>
        <taxon>Sphaerularioidea</taxon>
        <taxon>Anguinidae</taxon>
        <taxon>Anguininae</taxon>
        <taxon>Ditylenchus</taxon>
    </lineage>
</organism>
<feature type="signal peptide" evidence="1">
    <location>
        <begin position="1"/>
        <end position="26"/>
    </location>
</feature>
<comment type="caution">
    <text evidence="2">The sequence shown here is derived from an EMBL/GenBank/DDBJ whole genome shotgun (WGS) entry which is preliminary data.</text>
</comment>
<evidence type="ECO:0000313" key="2">
    <source>
        <dbReference type="EMBL" id="KAI1697655.1"/>
    </source>
</evidence>
<name>A0AAD4QY59_9BILA</name>
<dbReference type="AlphaFoldDB" id="A0AAD4QY59"/>
<sequence length="108" mass="12019">MTVTFSMKNCMVYVVIFAAIVVVSEAPEIQIVAEITKKGTPATHQYKMMFTTTQLVQGDIEFKNTLIAAMKSSPQFPDFTENTQLTGYTVTRVTRTKAIQQVSVTFNA</sequence>
<protein>
    <submittedName>
        <fullName evidence="2">Uncharacterized protein</fullName>
    </submittedName>
</protein>
<keyword evidence="3" id="KW-1185">Reference proteome</keyword>
<dbReference type="Proteomes" id="UP001201812">
    <property type="component" value="Unassembled WGS sequence"/>
</dbReference>
<keyword evidence="1" id="KW-0732">Signal</keyword>
<accession>A0AAD4QY59</accession>
<evidence type="ECO:0000256" key="1">
    <source>
        <dbReference type="SAM" id="SignalP"/>
    </source>
</evidence>
<evidence type="ECO:0000313" key="3">
    <source>
        <dbReference type="Proteomes" id="UP001201812"/>
    </source>
</evidence>
<reference evidence="2" key="1">
    <citation type="submission" date="2022-01" db="EMBL/GenBank/DDBJ databases">
        <title>Genome Sequence Resource for Two Populations of Ditylenchus destructor, the Migratory Endoparasitic Phytonematode.</title>
        <authorList>
            <person name="Zhang H."/>
            <person name="Lin R."/>
            <person name="Xie B."/>
        </authorList>
    </citation>
    <scope>NUCLEOTIDE SEQUENCE</scope>
    <source>
        <strain evidence="2">BazhouSP</strain>
    </source>
</reference>
<proteinExistence type="predicted"/>
<gene>
    <name evidence="2" type="ORF">DdX_18377</name>
</gene>